<dbReference type="InterPro" id="IPR045851">
    <property type="entry name" value="AMP-bd_C_sf"/>
</dbReference>
<dbReference type="AlphaFoldDB" id="A0A916VH78"/>
<dbReference type="EMBL" id="BMAQ01000048">
    <property type="protein sequence ID" value="GFR39484.1"/>
    <property type="molecule type" value="Genomic_DNA"/>
</dbReference>
<dbReference type="PROSITE" id="PS00455">
    <property type="entry name" value="AMP_BINDING"/>
    <property type="match status" value="1"/>
</dbReference>
<evidence type="ECO:0000256" key="4">
    <source>
        <dbReference type="ARBA" id="ARBA00022840"/>
    </source>
</evidence>
<evidence type="ECO:0000259" key="7">
    <source>
        <dbReference type="Pfam" id="PF13193"/>
    </source>
</evidence>
<evidence type="ECO:0000313" key="9">
    <source>
        <dbReference type="Proteomes" id="UP000654993"/>
    </source>
</evidence>
<dbReference type="GO" id="GO:0005524">
    <property type="term" value="F:ATP binding"/>
    <property type="evidence" value="ECO:0007669"/>
    <property type="project" value="UniProtKB-KW"/>
</dbReference>
<dbReference type="Pfam" id="PF00501">
    <property type="entry name" value="AMP-binding"/>
    <property type="match status" value="1"/>
</dbReference>
<dbReference type="NCBIfam" id="TIGR01923">
    <property type="entry name" value="menE"/>
    <property type="match status" value="1"/>
</dbReference>
<feature type="domain" description="AMP-binding enzyme C-terminal" evidence="7">
    <location>
        <begin position="406"/>
        <end position="481"/>
    </location>
</feature>
<sequence length="501" mass="54792">MQNQMQHWLDKRAALTPDRLALIDGKEELTFRELRERSQRTARKLSGLGIRQGAVVGLLCTSSADFVALVHALTYLGAILMPLNTRLTAHELSFQIEDAACMHLIYDEANGQLAEEVLGRLPQLLLIQAEGLSELQETECSLTAYIDAEAVQSIMYTSGTTGAPKGVMLTYGNHWSSAVGSVLNLGLSSTERWLAAVPLFHISGLSIIWRSVIYGMTIIIHRKFDPANANRAILEQGVTIMSVVSNMLARMLEDLGGRTYPPEFRCMLLGGGPAPRPLLESCAAKGIPVYQTYGMTETASQIVTLPPEYALSKLGSVGKPLFQAEIRIAGERGGDALPGEAGEILVRGPNVTKGYWNRPQATAEAMKGGWLATGDIGYLDEDGFLYVLDRRKDLIISGGENVYPAEIEAALLQHPAVKEAGVTGVADERWGQVPIACVVLREDAQLSEEELREYLKDKLARYKIPARFYFVNMLPRNASGKLLRRELPALAVQAEQAAEQS</sequence>
<dbReference type="Gene3D" id="3.40.50.12780">
    <property type="entry name" value="N-terminal domain of ligase-like"/>
    <property type="match status" value="1"/>
</dbReference>
<dbReference type="InterPro" id="IPR025110">
    <property type="entry name" value="AMP-bd_C"/>
</dbReference>
<evidence type="ECO:0000256" key="3">
    <source>
        <dbReference type="ARBA" id="ARBA00022741"/>
    </source>
</evidence>
<comment type="pathway">
    <text evidence="5">Quinol/quinone metabolism; 1,4-dihydroxy-2-naphthoate biosynthesis; 1,4-dihydroxy-2-naphthoate from chorismate: step 5/7.</text>
</comment>
<dbReference type="RefSeq" id="WP_200967673.1">
    <property type="nucleotide sequence ID" value="NZ_BMAQ01000048.1"/>
</dbReference>
<dbReference type="GO" id="GO:0009234">
    <property type="term" value="P:menaquinone biosynthetic process"/>
    <property type="evidence" value="ECO:0007669"/>
    <property type="project" value="UniProtKB-UniRule"/>
</dbReference>
<organism evidence="8 9">
    <name type="scientific">Insulibacter thermoxylanivorax</name>
    <dbReference type="NCBI Taxonomy" id="2749268"/>
    <lineage>
        <taxon>Bacteria</taxon>
        <taxon>Bacillati</taxon>
        <taxon>Bacillota</taxon>
        <taxon>Bacilli</taxon>
        <taxon>Bacillales</taxon>
        <taxon>Paenibacillaceae</taxon>
        <taxon>Insulibacter</taxon>
    </lineage>
</organism>
<dbReference type="Gene3D" id="3.30.300.30">
    <property type="match status" value="1"/>
</dbReference>
<comment type="function">
    <text evidence="5">Converts 2-succinylbenzoate (OSB) to 2-succinylbenzoyl-CoA (OSB-CoA).</text>
</comment>
<evidence type="ECO:0000313" key="8">
    <source>
        <dbReference type="EMBL" id="GFR39484.1"/>
    </source>
</evidence>
<reference evidence="8" key="1">
    <citation type="submission" date="2020-08" db="EMBL/GenBank/DDBJ databases">
        <authorList>
            <person name="Uke A."/>
            <person name="Chhe C."/>
            <person name="Baramee S."/>
            <person name="Kosugi A."/>
        </authorList>
    </citation>
    <scope>NUCLEOTIDE SEQUENCE</scope>
    <source>
        <strain evidence="8">DA-C8</strain>
    </source>
</reference>
<evidence type="ECO:0000259" key="6">
    <source>
        <dbReference type="Pfam" id="PF00501"/>
    </source>
</evidence>
<dbReference type="PANTHER" id="PTHR43767">
    <property type="entry name" value="LONG-CHAIN-FATTY-ACID--COA LIGASE"/>
    <property type="match status" value="1"/>
</dbReference>
<protein>
    <recommendedName>
        <fullName evidence="5">2-succinylbenzoate--CoA ligase</fullName>
        <ecNumber evidence="5">6.2.1.26</ecNumber>
    </recommendedName>
    <alternativeName>
        <fullName evidence="5">o-succinylbenzoyl-CoA synthetase</fullName>
        <shortName evidence="5">OSB-CoA synthetase</shortName>
    </alternativeName>
</protein>
<keyword evidence="3 5" id="KW-0547">Nucleotide-binding</keyword>
<comment type="caution">
    <text evidence="8">The sequence shown here is derived from an EMBL/GenBank/DDBJ whole genome shotgun (WGS) entry which is preliminary data.</text>
</comment>
<dbReference type="EC" id="6.2.1.26" evidence="5"/>
<comment type="catalytic activity">
    <reaction evidence="5">
        <text>2-succinylbenzoate + ATP + CoA = 2-succinylbenzoyl-CoA + AMP + diphosphate</text>
        <dbReference type="Rhea" id="RHEA:17009"/>
        <dbReference type="ChEBI" id="CHEBI:18325"/>
        <dbReference type="ChEBI" id="CHEBI:30616"/>
        <dbReference type="ChEBI" id="CHEBI:33019"/>
        <dbReference type="ChEBI" id="CHEBI:57287"/>
        <dbReference type="ChEBI" id="CHEBI:57364"/>
        <dbReference type="ChEBI" id="CHEBI:456215"/>
        <dbReference type="EC" id="6.2.1.26"/>
    </reaction>
</comment>
<keyword evidence="2 5" id="KW-0436">Ligase</keyword>
<dbReference type="InterPro" id="IPR042099">
    <property type="entry name" value="ANL_N_sf"/>
</dbReference>
<gene>
    <name evidence="5 8" type="primary">menE</name>
    <name evidence="8" type="ORF">PRECH8_27800</name>
</gene>
<accession>A0A916VH78</accession>
<comment type="pathway">
    <text evidence="5">Quinol/quinone metabolism; menaquinone biosynthesis.</text>
</comment>
<name>A0A916VH78_9BACL</name>
<dbReference type="InterPro" id="IPR000873">
    <property type="entry name" value="AMP-dep_synth/lig_dom"/>
</dbReference>
<evidence type="ECO:0000256" key="5">
    <source>
        <dbReference type="HAMAP-Rule" id="MF_00731"/>
    </source>
</evidence>
<dbReference type="InterPro" id="IPR020845">
    <property type="entry name" value="AMP-binding_CS"/>
</dbReference>
<dbReference type="InterPro" id="IPR010192">
    <property type="entry name" value="MenE"/>
</dbReference>
<dbReference type="CDD" id="cd05912">
    <property type="entry name" value="OSB_CoA_lg"/>
    <property type="match status" value="1"/>
</dbReference>
<keyword evidence="1 5" id="KW-0474">Menaquinone biosynthesis</keyword>
<dbReference type="Pfam" id="PF13193">
    <property type="entry name" value="AMP-binding_C"/>
    <property type="match status" value="1"/>
</dbReference>
<dbReference type="PANTHER" id="PTHR43767:SF1">
    <property type="entry name" value="NONRIBOSOMAL PEPTIDE SYNTHASE PES1 (EUROFUNG)-RELATED"/>
    <property type="match status" value="1"/>
</dbReference>
<keyword evidence="4 5" id="KW-0067">ATP-binding</keyword>
<feature type="domain" description="AMP-dependent synthetase/ligase" evidence="6">
    <location>
        <begin position="10"/>
        <end position="356"/>
    </location>
</feature>
<dbReference type="GO" id="GO:0008756">
    <property type="term" value="F:o-succinylbenzoate-CoA ligase activity"/>
    <property type="evidence" value="ECO:0007669"/>
    <property type="project" value="UniProtKB-UniRule"/>
</dbReference>
<reference evidence="8" key="2">
    <citation type="journal article" date="2021" name="Data Brief">
        <title>Draft genome sequence data of the facultative, thermophilic, xylanolytic bacterium Paenibacillus sp. strain DA-C8.</title>
        <authorList>
            <person name="Chhe C."/>
            <person name="Uke A."/>
            <person name="Baramee S."/>
            <person name="Ungkulpasvich U."/>
            <person name="Tachaapaikoon C."/>
            <person name="Pason P."/>
            <person name="Waeonukul R."/>
            <person name="Ratanakhanokchai K."/>
            <person name="Kosugi A."/>
        </authorList>
    </citation>
    <scope>NUCLEOTIDE SEQUENCE</scope>
    <source>
        <strain evidence="8">DA-C8</strain>
    </source>
</reference>
<keyword evidence="9" id="KW-1185">Reference proteome</keyword>
<dbReference type="HAMAP" id="MF_00731">
    <property type="entry name" value="MenE"/>
    <property type="match status" value="1"/>
</dbReference>
<dbReference type="SUPFAM" id="SSF56801">
    <property type="entry name" value="Acetyl-CoA synthetase-like"/>
    <property type="match status" value="1"/>
</dbReference>
<comment type="similarity">
    <text evidence="5">Belongs to the ATP-dependent AMP-binding enzyme family. MenE subfamily.</text>
</comment>
<evidence type="ECO:0000256" key="1">
    <source>
        <dbReference type="ARBA" id="ARBA00022428"/>
    </source>
</evidence>
<evidence type="ECO:0000256" key="2">
    <source>
        <dbReference type="ARBA" id="ARBA00022598"/>
    </source>
</evidence>
<dbReference type="InterPro" id="IPR050237">
    <property type="entry name" value="ATP-dep_AMP-bd_enzyme"/>
</dbReference>
<dbReference type="Proteomes" id="UP000654993">
    <property type="component" value="Unassembled WGS sequence"/>
</dbReference>
<dbReference type="FunFam" id="3.30.300.30:FF:000008">
    <property type="entry name" value="2,3-dihydroxybenzoate-AMP ligase"/>
    <property type="match status" value="1"/>
</dbReference>
<proteinExistence type="inferred from homology"/>
<dbReference type="NCBIfam" id="NF002966">
    <property type="entry name" value="PRK03640.1"/>
    <property type="match status" value="1"/>
</dbReference>